<dbReference type="Proteomes" id="UP000632195">
    <property type="component" value="Unassembled WGS sequence"/>
</dbReference>
<proteinExistence type="predicted"/>
<evidence type="ECO:0000259" key="1">
    <source>
        <dbReference type="Pfam" id="PF13840"/>
    </source>
</evidence>
<protein>
    <recommendedName>
        <fullName evidence="1">CASTOR ACT domain-containing protein</fullName>
    </recommendedName>
</protein>
<reference evidence="2" key="1">
    <citation type="journal article" date="2014" name="Int. J. Syst. Evol. Microbiol.">
        <title>Complete genome sequence of Corynebacterium casei LMG S-19264T (=DSM 44701T), isolated from a smear-ripened cheese.</title>
        <authorList>
            <consortium name="US DOE Joint Genome Institute (JGI-PGF)"/>
            <person name="Walter F."/>
            <person name="Albersmeier A."/>
            <person name="Kalinowski J."/>
            <person name="Ruckert C."/>
        </authorList>
    </citation>
    <scope>NUCLEOTIDE SEQUENCE</scope>
    <source>
        <strain evidence="2">JCM 13583</strain>
    </source>
</reference>
<dbReference type="Pfam" id="PF13840">
    <property type="entry name" value="ACT_7"/>
    <property type="match status" value="1"/>
</dbReference>
<feature type="domain" description="CASTOR ACT" evidence="1">
    <location>
        <begin position="133"/>
        <end position="195"/>
    </location>
</feature>
<comment type="caution">
    <text evidence="2">The sequence shown here is derived from an EMBL/GenBank/DDBJ whole genome shotgun (WGS) entry which is preliminary data.</text>
</comment>
<evidence type="ECO:0000313" key="3">
    <source>
        <dbReference type="Proteomes" id="UP000632195"/>
    </source>
</evidence>
<evidence type="ECO:0000313" key="2">
    <source>
        <dbReference type="EMBL" id="GGM75817.1"/>
    </source>
</evidence>
<sequence length="197" mass="22307">MEDRQERGKLEQMVRNYLMLYPDIYSSLRSGIVNISSLARDIHDKFPEYSISSIRYTLNKISSETAEKGTSRGYLEELLGRSKITLQDKIAVVTTSRPINVKYLSATYLQDSIVYIVDELRVGKIEVGTSGQVERDVSAIHILSPKEIERVPGFVMRITERLFSAGINILQLISCSNETIIVVRRSDGIRAYEALTL</sequence>
<dbReference type="EMBL" id="BMNY01000002">
    <property type="protein sequence ID" value="GGM75817.1"/>
    <property type="molecule type" value="Genomic_DNA"/>
</dbReference>
<organism evidence="2 3">
    <name type="scientific">Thermogymnomonas acidicola</name>
    <dbReference type="NCBI Taxonomy" id="399579"/>
    <lineage>
        <taxon>Archaea</taxon>
        <taxon>Methanobacteriati</taxon>
        <taxon>Thermoplasmatota</taxon>
        <taxon>Thermoplasmata</taxon>
        <taxon>Thermoplasmatales</taxon>
        <taxon>Thermogymnomonas</taxon>
    </lineage>
</organism>
<reference evidence="2" key="2">
    <citation type="submission" date="2022-09" db="EMBL/GenBank/DDBJ databases">
        <authorList>
            <person name="Sun Q."/>
            <person name="Ohkuma M."/>
        </authorList>
    </citation>
    <scope>NUCLEOTIDE SEQUENCE</scope>
    <source>
        <strain evidence="2">JCM 13583</strain>
    </source>
</reference>
<dbReference type="AlphaFoldDB" id="A0AA37F9N3"/>
<dbReference type="RefSeq" id="WP_229657528.1">
    <property type="nucleotide sequence ID" value="NZ_BMNY01000002.1"/>
</dbReference>
<accession>A0AA37F9N3</accession>
<keyword evidence="3" id="KW-1185">Reference proteome</keyword>
<name>A0AA37F9N3_9ARCH</name>
<gene>
    <name evidence="2" type="ORF">GCM10007108_12150</name>
</gene>
<dbReference type="InterPro" id="IPR027795">
    <property type="entry name" value="CASTOR_ACT_dom"/>
</dbReference>